<sequence length="393" mass="45088">MINCVTPDVTYCIRCNTDVTSLLSGTSIKAVVTYISDYVAKKSLKIYHIFDTVTDVLNKNPVKIGGTERGKENSRVLIMQMVNSLTSKLQIGSRMAALYLLGNPDHYTNMSFKVFWWKSYVSEVNRSWLLVMGESGMPVDHDREDTEKDRENGDETDRVVLIKSNEGYVGTTNVDDYKYRSLVFENTSLYEYFQMATRKKRTKKQMAEFITSLEEKPGIDVDMPDIRIPSPDDDDWIDHDLDEAGTEEAVGDRSDAVSAHPFQPEHELFKTHYVRCDRRALETTVPNFVGGPLPCVDLGDREFCCCTMLTLFKPWRTGKDLKNDLDNWDKSFTDCNFNEKATQLMKNFNTGRRGVQCICFRVGRKKEMEDDDNTTGWDYGEVMDEVTDNHPWG</sequence>
<gene>
    <name evidence="1" type="ORF">B0H17DRAFT_1123991</name>
</gene>
<dbReference type="AlphaFoldDB" id="A0AAD7H3G4"/>
<name>A0AAD7H3G4_MYCRO</name>
<accession>A0AAD7H3G4</accession>
<dbReference type="EMBL" id="JARKIE010000001">
    <property type="protein sequence ID" value="KAJ7710908.1"/>
    <property type="molecule type" value="Genomic_DNA"/>
</dbReference>
<dbReference type="Proteomes" id="UP001221757">
    <property type="component" value="Unassembled WGS sequence"/>
</dbReference>
<proteinExistence type="predicted"/>
<protein>
    <submittedName>
        <fullName evidence="1">Uncharacterized protein</fullName>
    </submittedName>
</protein>
<evidence type="ECO:0000313" key="2">
    <source>
        <dbReference type="Proteomes" id="UP001221757"/>
    </source>
</evidence>
<evidence type="ECO:0000313" key="1">
    <source>
        <dbReference type="EMBL" id="KAJ7710908.1"/>
    </source>
</evidence>
<comment type="caution">
    <text evidence="1">The sequence shown here is derived from an EMBL/GenBank/DDBJ whole genome shotgun (WGS) entry which is preliminary data.</text>
</comment>
<reference evidence="1" key="1">
    <citation type="submission" date="2023-03" db="EMBL/GenBank/DDBJ databases">
        <title>Massive genome expansion in bonnet fungi (Mycena s.s.) driven by repeated elements and novel gene families across ecological guilds.</title>
        <authorList>
            <consortium name="Lawrence Berkeley National Laboratory"/>
            <person name="Harder C.B."/>
            <person name="Miyauchi S."/>
            <person name="Viragh M."/>
            <person name="Kuo A."/>
            <person name="Thoen E."/>
            <person name="Andreopoulos B."/>
            <person name="Lu D."/>
            <person name="Skrede I."/>
            <person name="Drula E."/>
            <person name="Henrissat B."/>
            <person name="Morin E."/>
            <person name="Kohler A."/>
            <person name="Barry K."/>
            <person name="LaButti K."/>
            <person name="Morin E."/>
            <person name="Salamov A."/>
            <person name="Lipzen A."/>
            <person name="Mereny Z."/>
            <person name="Hegedus B."/>
            <person name="Baldrian P."/>
            <person name="Stursova M."/>
            <person name="Weitz H."/>
            <person name="Taylor A."/>
            <person name="Grigoriev I.V."/>
            <person name="Nagy L.G."/>
            <person name="Martin F."/>
            <person name="Kauserud H."/>
        </authorList>
    </citation>
    <scope>NUCLEOTIDE SEQUENCE</scope>
    <source>
        <strain evidence="1">CBHHK067</strain>
    </source>
</reference>
<keyword evidence="2" id="KW-1185">Reference proteome</keyword>
<organism evidence="1 2">
    <name type="scientific">Mycena rosella</name>
    <name type="common">Pink bonnet</name>
    <name type="synonym">Agaricus rosellus</name>
    <dbReference type="NCBI Taxonomy" id="1033263"/>
    <lineage>
        <taxon>Eukaryota</taxon>
        <taxon>Fungi</taxon>
        <taxon>Dikarya</taxon>
        <taxon>Basidiomycota</taxon>
        <taxon>Agaricomycotina</taxon>
        <taxon>Agaricomycetes</taxon>
        <taxon>Agaricomycetidae</taxon>
        <taxon>Agaricales</taxon>
        <taxon>Marasmiineae</taxon>
        <taxon>Mycenaceae</taxon>
        <taxon>Mycena</taxon>
    </lineage>
</organism>